<dbReference type="Pfam" id="PF13779">
    <property type="entry name" value="DUF4175"/>
    <property type="match status" value="1"/>
</dbReference>
<dbReference type="Proteomes" id="UP001597295">
    <property type="component" value="Unassembled WGS sequence"/>
</dbReference>
<comment type="caution">
    <text evidence="4">The sequence shown here is derived from an EMBL/GenBank/DDBJ whole genome shotgun (WGS) entry which is preliminary data.</text>
</comment>
<dbReference type="NCBIfam" id="TIGR02302">
    <property type="entry name" value="aProt_lowcomp"/>
    <property type="match status" value="1"/>
</dbReference>
<dbReference type="RefSeq" id="WP_379877880.1">
    <property type="nucleotide sequence ID" value="NZ_JBHUIP010000014.1"/>
</dbReference>
<organism evidence="4 5">
    <name type="scientific">Lacibacterium aquatile</name>
    <dbReference type="NCBI Taxonomy" id="1168082"/>
    <lineage>
        <taxon>Bacteria</taxon>
        <taxon>Pseudomonadati</taxon>
        <taxon>Pseudomonadota</taxon>
        <taxon>Alphaproteobacteria</taxon>
        <taxon>Rhodospirillales</taxon>
        <taxon>Rhodospirillaceae</taxon>
    </lineage>
</organism>
<dbReference type="EMBL" id="JBHUIP010000014">
    <property type="protein sequence ID" value="MFD2264761.1"/>
    <property type="molecule type" value="Genomic_DNA"/>
</dbReference>
<feature type="compositionally biased region" description="Low complexity" evidence="2">
    <location>
        <begin position="633"/>
        <end position="662"/>
    </location>
</feature>
<keyword evidence="1" id="KW-0175">Coiled coil</keyword>
<keyword evidence="3" id="KW-0472">Membrane</keyword>
<dbReference type="InterPro" id="IPR012683">
    <property type="entry name" value="CHP02302_TM"/>
</dbReference>
<evidence type="ECO:0000313" key="5">
    <source>
        <dbReference type="Proteomes" id="UP001597295"/>
    </source>
</evidence>
<name>A0ABW5DWA7_9PROT</name>
<feature type="region of interest" description="Disordered" evidence="2">
    <location>
        <begin position="630"/>
        <end position="674"/>
    </location>
</feature>
<keyword evidence="3" id="KW-1133">Transmembrane helix</keyword>
<keyword evidence="3" id="KW-0812">Transmembrane</keyword>
<feature type="compositionally biased region" description="Low complexity" evidence="2">
    <location>
        <begin position="712"/>
        <end position="729"/>
    </location>
</feature>
<sequence>MGDIDLPASLGARLRRLRALARFWLVLEAVWPPLWPAVAVVGLFLAVAWMDLPGLLPLWAHIVLLAGFGIAFLVALVAGVRAIRWPSSTAVDRRIEQSSNLAHNPLTALADKPAGDSPEAKALWLLHVARMAEAARRLTAGTPRAGLAKRDPRAFRAVVLLLALAGFVGAGEDRWGLLTRAAIPESRIPPIPVALEAWITPPTYTGAPPVFLGALPNGETVTVPEGSVLSARISHLQRNPVLKIDDVESPFEGQGNNAWSLERSLTGGDRLIIGDGRNTLGDWPLVVRPDDVPDIEFTQEPSASRRGALRIDWKASDDYGVETVAGDIRRPGETKTGIDPIALKLGSPRRPQAAATSYQDLTDHPWAGLTVELRLIATDGRGQAASTAPKTFTLPERQFTHPIARAIILNRKLLVQEPETSREIAQNIRGLQPQADLYGGDPVVFMGLGSAYARLLMEDSDTALAPVQRLLWDLAVRVEEGDMGTLERDLRAAEQAVRDAIDQQAPDAELQKAIEEMQRALDRYLQALAQRAMENPRQAQRPRDQNTRTVSSRDLQQMLQKARDLARMGQREQAQALLDQLREIMENLANSEPMMADDQGGEQMDDGNPMNQAMQNLQDLARRQRDLMDRGARQANSQRNRQQQGQRGQQQGQQQGQQPGQGEQPGEGSEGMAGDQEGLRRQLGELMRQLGEMGNIPGALGRAEQAMREAEQALGQGQPGQATGAQGQALNNLREALRQLGQQQGQGQGQGQAQGPQRGAQPDPAGQRGRDPLGRELPNQGRAENGPVKIPDDNQVERSRAIFDELRRRAAEPQRPPVERDYIDRLLRWF</sequence>
<gene>
    <name evidence="4" type="ORF">ACFSM5_17785</name>
</gene>
<feature type="coiled-coil region" evidence="1">
    <location>
        <begin position="571"/>
        <end position="630"/>
    </location>
</feature>
<accession>A0ABW5DWA7</accession>
<protein>
    <submittedName>
        <fullName evidence="4">TIGR02302 family protein</fullName>
    </submittedName>
</protein>
<evidence type="ECO:0000256" key="3">
    <source>
        <dbReference type="SAM" id="Phobius"/>
    </source>
</evidence>
<feature type="compositionally biased region" description="Low complexity" evidence="2">
    <location>
        <begin position="753"/>
        <end position="767"/>
    </location>
</feature>
<feature type="region of interest" description="Disordered" evidence="2">
    <location>
        <begin position="533"/>
        <end position="555"/>
    </location>
</feature>
<reference evidence="5" key="1">
    <citation type="journal article" date="2019" name="Int. J. Syst. Evol. Microbiol.">
        <title>The Global Catalogue of Microorganisms (GCM) 10K type strain sequencing project: providing services to taxonomists for standard genome sequencing and annotation.</title>
        <authorList>
            <consortium name="The Broad Institute Genomics Platform"/>
            <consortium name="The Broad Institute Genome Sequencing Center for Infectious Disease"/>
            <person name="Wu L."/>
            <person name="Ma J."/>
        </authorList>
    </citation>
    <scope>NUCLEOTIDE SEQUENCE [LARGE SCALE GENOMIC DNA]</scope>
    <source>
        <strain evidence="5">CGMCC 1.19062</strain>
    </source>
</reference>
<feature type="transmembrane region" description="Helical" evidence="3">
    <location>
        <begin position="23"/>
        <end position="50"/>
    </location>
</feature>
<feature type="transmembrane region" description="Helical" evidence="3">
    <location>
        <begin position="56"/>
        <end position="78"/>
    </location>
</feature>
<evidence type="ECO:0000256" key="2">
    <source>
        <dbReference type="SAM" id="MobiDB-lite"/>
    </source>
</evidence>
<feature type="transmembrane region" description="Helical" evidence="3">
    <location>
        <begin position="154"/>
        <end position="171"/>
    </location>
</feature>
<keyword evidence="5" id="KW-1185">Reference proteome</keyword>
<evidence type="ECO:0000313" key="4">
    <source>
        <dbReference type="EMBL" id="MFD2264761.1"/>
    </source>
</evidence>
<evidence type="ECO:0000256" key="1">
    <source>
        <dbReference type="SAM" id="Coils"/>
    </source>
</evidence>
<feature type="region of interest" description="Disordered" evidence="2">
    <location>
        <begin position="702"/>
        <end position="797"/>
    </location>
</feature>
<proteinExistence type="predicted"/>
<feature type="coiled-coil region" evidence="1">
    <location>
        <begin position="483"/>
        <end position="530"/>
    </location>
</feature>